<proteinExistence type="predicted"/>
<dbReference type="AlphaFoldDB" id="A0A508BKQ5"/>
<evidence type="ECO:0000313" key="1">
    <source>
        <dbReference type="EMBL" id="TQD63270.1"/>
    </source>
</evidence>
<comment type="caution">
    <text evidence="1">The sequence shown here is derived from an EMBL/GenBank/DDBJ whole genome shotgun (WGS) entry which is preliminary data.</text>
</comment>
<evidence type="ECO:0000313" key="2">
    <source>
        <dbReference type="Proteomes" id="UP000317942"/>
    </source>
</evidence>
<dbReference type="Proteomes" id="UP000317942">
    <property type="component" value="Unassembled WGS sequence"/>
</dbReference>
<accession>A0A508BKQ5</accession>
<name>A0A508BKQ5_9ACTO</name>
<organism evidence="1 2">
    <name type="scientific">Actinomyces oris</name>
    <dbReference type="NCBI Taxonomy" id="544580"/>
    <lineage>
        <taxon>Bacteria</taxon>
        <taxon>Bacillati</taxon>
        <taxon>Actinomycetota</taxon>
        <taxon>Actinomycetes</taxon>
        <taxon>Actinomycetales</taxon>
        <taxon>Actinomycetaceae</taxon>
        <taxon>Actinomyces</taxon>
    </lineage>
</organism>
<sequence length="66" mass="7453">MSMVLTSAPLRHRAPRRNRGIATILEEVFAVGLVSVSAVDTGPPVSRRRRCRTGARWRWPRGRRTA</sequence>
<gene>
    <name evidence="1" type="ORF">FK267_01405</name>
</gene>
<protein>
    <submittedName>
        <fullName evidence="1">Uncharacterized protein</fullName>
    </submittedName>
</protein>
<dbReference type="EMBL" id="VICC01000001">
    <property type="protein sequence ID" value="TQD63270.1"/>
    <property type="molecule type" value="Genomic_DNA"/>
</dbReference>
<reference evidence="1 2" key="1">
    <citation type="submission" date="2019-06" db="EMBL/GenBank/DDBJ databases">
        <title>Draft genome sequence of Actinomyces oris CCUG 34288T.</title>
        <authorList>
            <person name="Salva-Serra F."/>
            <person name="Cardew S."/>
            <person name="Moore E."/>
        </authorList>
    </citation>
    <scope>NUCLEOTIDE SEQUENCE [LARGE SCALE GENOMIC DNA]</scope>
    <source>
        <strain evidence="1 2">CCUG 34288</strain>
    </source>
</reference>